<feature type="transmembrane region" description="Helical" evidence="2">
    <location>
        <begin position="823"/>
        <end position="848"/>
    </location>
</feature>
<accession>A0ABY0VD45</accession>
<sequence>MHKPESSAPDDDSAVPCDAHRNRRQRCDTDSCEEERPLSTWQFTGTLRTYQRDILATLTPGPDHPLHIVAPPGAGKTLVGLMLAMRSGWKAVALAPTTTIRHQWALTATKLSWAAAAYAPVPDDEPQATISEDPELVGDFTALTYQALSTVRSTDAVADLAREQWIDDLVDAGRSVQAADEWLKDLKSSNSAAYRSGISRRASKIRTTLTAQDPKLVERVLHPHAIAAIDRIVQAGVRTVILDECHHLLDHWALVIGLLLARIRASGREPIVIGLTATLPSVDDGRAFDTYSGLFGDVDFEVPTPAVVREGNLAPYRDLVWFTEPADDEITFLTSHDRQLRRFLKAVFAGGEGLDFLLETIGFIGIDGEQPTGIDAQLEADYAFTESAAQVLIHTHGDHPAALTLPRLIGNRRPSIDSAIRVCARFALEKILPDASRADEWHAMRRTLKDFGYYLTDRGIRAGRNPVDTVMAQSHAKNDAAVDIVHHELASADGQHVRAVIVCDFATEGNRRGRSTGPVASAVECFARVCADATTAGLHPILLTSQHLHVASADAQWIIPALEELSGLRLAVDSGDENEPEQADHLVTRVKVESSSPSAAVLVRAVSTLMEQGTVRLLVGTRGLLGEGWDCPAVNTLIDLTAVATSAATQQLRGRTLRLDPQWPGKVAHNWGVICVMPPRISLDSDAEISRMNRRHEQLWGLDVTLPTGHAPQASDYLQVSDRPHPGNQPQPANTLLSGQFPQIVTGIDHSLTLTGQARLRALLEGDRRATINQLNDQTLQLIASRAVTYEQWGIGQPYSGDTSHDTAVSAGKNPTFYSPPTLWTAVALLSGLCALLAGIIWPMLVMWGTHPVRILIALAFMVVLLGIAGAWRLPVEIWRMLRGRSHPARVYAGATVAVSRGLVASERGQRLVSLDEVQVRPYGAVTVGTQAMPAGYVVSLPDVPDASARTIIDAVSEVFAPIETPRFLLRVTFQGDSPRPSTLLLRMISQIAQRISPSALYVQVPREVGRRKAGAKEFARAWAELIGPCQLVEVSGAEAMRPLAQARLASRNNQTHSPVRTVWA</sequence>
<name>A0ABY0VD45_9ACTO</name>
<evidence type="ECO:0000313" key="5">
    <source>
        <dbReference type="Proteomes" id="UP000198976"/>
    </source>
</evidence>
<dbReference type="Gene3D" id="3.40.50.300">
    <property type="entry name" value="P-loop containing nucleotide triphosphate hydrolases"/>
    <property type="match status" value="2"/>
</dbReference>
<dbReference type="SUPFAM" id="SSF52540">
    <property type="entry name" value="P-loop containing nucleoside triphosphate hydrolases"/>
    <property type="match status" value="2"/>
</dbReference>
<feature type="region of interest" description="Disordered" evidence="1">
    <location>
        <begin position="1"/>
        <end position="32"/>
    </location>
</feature>
<protein>
    <submittedName>
        <fullName evidence="4">Type III restriction enzyme, res subunit</fullName>
    </submittedName>
</protein>
<feature type="transmembrane region" description="Helical" evidence="2">
    <location>
        <begin position="855"/>
        <end position="874"/>
    </location>
</feature>
<evidence type="ECO:0000259" key="3">
    <source>
        <dbReference type="PROSITE" id="PS51192"/>
    </source>
</evidence>
<dbReference type="Proteomes" id="UP000198976">
    <property type="component" value="Chromosome I"/>
</dbReference>
<dbReference type="CDD" id="cd18785">
    <property type="entry name" value="SF2_C"/>
    <property type="match status" value="1"/>
</dbReference>
<keyword evidence="5" id="KW-1185">Reference proteome</keyword>
<keyword evidence="2" id="KW-1133">Transmembrane helix</keyword>
<reference evidence="4 5" key="1">
    <citation type="submission" date="2016-10" db="EMBL/GenBank/DDBJ databases">
        <authorList>
            <person name="Varghese N."/>
            <person name="Submissions S."/>
        </authorList>
    </citation>
    <scope>NUCLEOTIDE SEQUENCE [LARGE SCALE GENOMIC DNA]</scope>
    <source>
        <strain evidence="4 5">DSM 9169</strain>
    </source>
</reference>
<dbReference type="SMART" id="SM00382">
    <property type="entry name" value="AAA"/>
    <property type="match status" value="1"/>
</dbReference>
<dbReference type="InterPro" id="IPR014001">
    <property type="entry name" value="Helicase_ATP-bd"/>
</dbReference>
<evidence type="ECO:0000256" key="2">
    <source>
        <dbReference type="SAM" id="Phobius"/>
    </source>
</evidence>
<dbReference type="PANTHER" id="PTHR47396">
    <property type="entry name" value="TYPE I RESTRICTION ENZYME ECOKI R PROTEIN"/>
    <property type="match status" value="1"/>
</dbReference>
<evidence type="ECO:0000256" key="1">
    <source>
        <dbReference type="SAM" id="MobiDB-lite"/>
    </source>
</evidence>
<dbReference type="SMART" id="SM00487">
    <property type="entry name" value="DEXDc"/>
    <property type="match status" value="1"/>
</dbReference>
<proteinExistence type="predicted"/>
<dbReference type="InterPro" id="IPR027417">
    <property type="entry name" value="P-loop_NTPase"/>
</dbReference>
<dbReference type="RefSeq" id="WP_092649000.1">
    <property type="nucleotide sequence ID" value="NZ_LT629792.1"/>
</dbReference>
<dbReference type="PANTHER" id="PTHR47396:SF1">
    <property type="entry name" value="ATP-DEPENDENT HELICASE IRC3-RELATED"/>
    <property type="match status" value="1"/>
</dbReference>
<keyword evidence="2" id="KW-0812">Transmembrane</keyword>
<gene>
    <name evidence="4" type="ORF">SAMN04489714_2121</name>
</gene>
<dbReference type="PROSITE" id="PS51192">
    <property type="entry name" value="HELICASE_ATP_BIND_1"/>
    <property type="match status" value="1"/>
</dbReference>
<organism evidence="4 5">
    <name type="scientific">Schaalia radingae</name>
    <dbReference type="NCBI Taxonomy" id="131110"/>
    <lineage>
        <taxon>Bacteria</taxon>
        <taxon>Bacillati</taxon>
        <taxon>Actinomycetota</taxon>
        <taxon>Actinomycetes</taxon>
        <taxon>Actinomycetales</taxon>
        <taxon>Actinomycetaceae</taxon>
        <taxon>Schaalia</taxon>
    </lineage>
</organism>
<dbReference type="InterPro" id="IPR050742">
    <property type="entry name" value="Helicase_Restrict-Modif_Enz"/>
</dbReference>
<evidence type="ECO:0000313" key="4">
    <source>
        <dbReference type="EMBL" id="SDU09395.1"/>
    </source>
</evidence>
<keyword evidence="2" id="KW-0472">Membrane</keyword>
<feature type="domain" description="Helicase ATP-binding" evidence="3">
    <location>
        <begin position="57"/>
        <end position="281"/>
    </location>
</feature>
<dbReference type="EMBL" id="LT629792">
    <property type="protein sequence ID" value="SDU09395.1"/>
    <property type="molecule type" value="Genomic_DNA"/>
</dbReference>
<dbReference type="InterPro" id="IPR003593">
    <property type="entry name" value="AAA+_ATPase"/>
</dbReference>